<gene>
    <name evidence="2" type="ORF">WJX73_005109</name>
</gene>
<evidence type="ECO:0000313" key="2">
    <source>
        <dbReference type="EMBL" id="KAK9813528.1"/>
    </source>
</evidence>
<dbReference type="GO" id="GO:0016301">
    <property type="term" value="F:kinase activity"/>
    <property type="evidence" value="ECO:0007669"/>
    <property type="project" value="InterPro"/>
</dbReference>
<dbReference type="InterPro" id="IPR006083">
    <property type="entry name" value="PRK/URK"/>
</dbReference>
<reference evidence="2 3" key="1">
    <citation type="journal article" date="2024" name="Nat. Commun.">
        <title>Phylogenomics reveals the evolutionary origins of lichenization in chlorophyte algae.</title>
        <authorList>
            <person name="Puginier C."/>
            <person name="Libourel C."/>
            <person name="Otte J."/>
            <person name="Skaloud P."/>
            <person name="Haon M."/>
            <person name="Grisel S."/>
            <person name="Petersen M."/>
            <person name="Berrin J.G."/>
            <person name="Delaux P.M."/>
            <person name="Dal Grande F."/>
            <person name="Keller J."/>
        </authorList>
    </citation>
    <scope>NUCLEOTIDE SEQUENCE [LARGE SCALE GENOMIC DNA]</scope>
    <source>
        <strain evidence="2 3">SAG 2036</strain>
    </source>
</reference>
<dbReference type="AlphaFoldDB" id="A0AAW1PU83"/>
<comment type="caution">
    <text evidence="2">The sequence shown here is derived from an EMBL/GenBank/DDBJ whole genome shotgun (WGS) entry which is preliminary data.</text>
</comment>
<keyword evidence="3" id="KW-1185">Reference proteome</keyword>
<dbReference type="Gene3D" id="3.40.50.300">
    <property type="entry name" value="P-loop containing nucleotide triphosphate hydrolases"/>
    <property type="match status" value="2"/>
</dbReference>
<sequence>MACPRTPRSACGTKLVKRSLRVKVQSQRADLSGARSMDEVYERLALQAWDKARHLQQPSKMFIGIAGTPGSGKSTAAFKVADKINKAAGAEGRSPAIVVQMDGFHLYKKQLDAMPNRDEAYARRGAHWTFDAERFVQAVRTLKQQGQHSLPSFDHAVGDPVENDILIHAQHRVVLIEGLYVLLDEPPWDAIKELMDESWFVDADIEAALERVIQRQVANGAPHKEAAHRVATNDRVNAELVYKSRARADLVLPYLPLAER</sequence>
<dbReference type="EMBL" id="JALJOQ010000004">
    <property type="protein sequence ID" value="KAK9813528.1"/>
    <property type="molecule type" value="Genomic_DNA"/>
</dbReference>
<dbReference type="InterPro" id="IPR027417">
    <property type="entry name" value="P-loop_NTPase"/>
</dbReference>
<protein>
    <recommendedName>
        <fullName evidence="1">Phosphoribulokinase/uridine kinase domain-containing protein</fullName>
    </recommendedName>
</protein>
<dbReference type="Proteomes" id="UP001465755">
    <property type="component" value="Unassembled WGS sequence"/>
</dbReference>
<dbReference type="PANTHER" id="PTHR10285">
    <property type="entry name" value="URIDINE KINASE"/>
    <property type="match status" value="1"/>
</dbReference>
<organism evidence="2 3">
    <name type="scientific">Symbiochloris irregularis</name>
    <dbReference type="NCBI Taxonomy" id="706552"/>
    <lineage>
        <taxon>Eukaryota</taxon>
        <taxon>Viridiplantae</taxon>
        <taxon>Chlorophyta</taxon>
        <taxon>core chlorophytes</taxon>
        <taxon>Trebouxiophyceae</taxon>
        <taxon>Trebouxiales</taxon>
        <taxon>Trebouxiaceae</taxon>
        <taxon>Symbiochloris</taxon>
    </lineage>
</organism>
<dbReference type="GO" id="GO:0005524">
    <property type="term" value="F:ATP binding"/>
    <property type="evidence" value="ECO:0007669"/>
    <property type="project" value="InterPro"/>
</dbReference>
<evidence type="ECO:0000313" key="3">
    <source>
        <dbReference type="Proteomes" id="UP001465755"/>
    </source>
</evidence>
<proteinExistence type="predicted"/>
<evidence type="ECO:0000259" key="1">
    <source>
        <dbReference type="Pfam" id="PF00485"/>
    </source>
</evidence>
<accession>A0AAW1PU83</accession>
<name>A0AAW1PU83_9CHLO</name>
<feature type="domain" description="Phosphoribulokinase/uridine kinase" evidence="1">
    <location>
        <begin position="62"/>
        <end position="253"/>
    </location>
</feature>
<dbReference type="SUPFAM" id="SSF52540">
    <property type="entry name" value="P-loop containing nucleoside triphosphate hydrolases"/>
    <property type="match status" value="1"/>
</dbReference>
<dbReference type="Pfam" id="PF00485">
    <property type="entry name" value="PRK"/>
    <property type="match status" value="1"/>
</dbReference>